<proteinExistence type="predicted"/>
<keyword evidence="2" id="KW-1185">Reference proteome</keyword>
<comment type="caution">
    <text evidence="1">The sequence shown here is derived from an EMBL/GenBank/DDBJ whole genome shotgun (WGS) entry which is preliminary data.</text>
</comment>
<evidence type="ECO:0000313" key="2">
    <source>
        <dbReference type="Proteomes" id="UP000297452"/>
    </source>
</evidence>
<name>A0A4Z1J199_9HELO</name>
<protein>
    <submittedName>
        <fullName evidence="1">Uncharacterized protein</fullName>
    </submittedName>
</protein>
<evidence type="ECO:0000313" key="1">
    <source>
        <dbReference type="EMBL" id="TGO66894.1"/>
    </source>
</evidence>
<dbReference type="EMBL" id="PQXJ01000052">
    <property type="protein sequence ID" value="TGO66894.1"/>
    <property type="molecule type" value="Genomic_DNA"/>
</dbReference>
<gene>
    <name evidence="1" type="ORF">BOTNAR_0052g00300</name>
</gene>
<accession>A0A4Z1J199</accession>
<dbReference type="Proteomes" id="UP000297452">
    <property type="component" value="Unassembled WGS sequence"/>
</dbReference>
<sequence length="185" mass="20823">MASQNSQIPRICGSCSKRYSSSELCYTPLRCWNCGKKHPSTQEFCHICNGWLLPTCFRWTTEEPPKYIDWNTFLIAKTDLSQVKSEQLRSAAVAIQNDQYPAVLCVESPDSPYAQNGTEKIAVFLHRPGGDKRLSFTKLGPGDISASSRKWEEIKFADWTMFEDILGVTSYTEVRGFDVGGSCTE</sequence>
<dbReference type="AlphaFoldDB" id="A0A4Z1J199"/>
<reference evidence="1 2" key="1">
    <citation type="submission" date="2017-12" db="EMBL/GenBank/DDBJ databases">
        <title>Comparative genomics of Botrytis spp.</title>
        <authorList>
            <person name="Valero-Jimenez C.A."/>
            <person name="Tapia P."/>
            <person name="Veloso J."/>
            <person name="Silva-Moreno E."/>
            <person name="Staats M."/>
            <person name="Valdes J.H."/>
            <person name="Van Kan J.A.L."/>
        </authorList>
    </citation>
    <scope>NUCLEOTIDE SEQUENCE [LARGE SCALE GENOMIC DNA]</scope>
    <source>
        <strain evidence="1 2">MUCL2120</strain>
    </source>
</reference>
<dbReference type="OrthoDB" id="3543627at2759"/>
<organism evidence="1 2">
    <name type="scientific">Botryotinia narcissicola</name>
    <dbReference type="NCBI Taxonomy" id="278944"/>
    <lineage>
        <taxon>Eukaryota</taxon>
        <taxon>Fungi</taxon>
        <taxon>Dikarya</taxon>
        <taxon>Ascomycota</taxon>
        <taxon>Pezizomycotina</taxon>
        <taxon>Leotiomycetes</taxon>
        <taxon>Helotiales</taxon>
        <taxon>Sclerotiniaceae</taxon>
        <taxon>Botryotinia</taxon>
    </lineage>
</organism>